<dbReference type="SFLD" id="SFLDG01020">
    <property type="entry name" value="Terpene_Cyclase_Like_2"/>
    <property type="match status" value="1"/>
</dbReference>
<proteinExistence type="inferred from homology"/>
<dbReference type="Proteomes" id="UP000316778">
    <property type="component" value="Unassembled WGS sequence"/>
</dbReference>
<organism evidence="2 3">
    <name type="scientific">Chitinophaga japonensis</name>
    <name type="common">Flexibacter japonensis</name>
    <dbReference type="NCBI Taxonomy" id="104662"/>
    <lineage>
        <taxon>Bacteria</taxon>
        <taxon>Pseudomonadati</taxon>
        <taxon>Bacteroidota</taxon>
        <taxon>Chitinophagia</taxon>
        <taxon>Chitinophagales</taxon>
        <taxon>Chitinophagaceae</taxon>
        <taxon>Chitinophaga</taxon>
    </lineage>
</organism>
<evidence type="ECO:0000256" key="1">
    <source>
        <dbReference type="RuleBase" id="RU366034"/>
    </source>
</evidence>
<protein>
    <recommendedName>
        <fullName evidence="1">Terpene synthase</fullName>
        <ecNumber evidence="1">4.2.3.-</ecNumber>
    </recommendedName>
</protein>
<dbReference type="InterPro" id="IPR034686">
    <property type="entry name" value="Terpene_cyclase-like_2"/>
</dbReference>
<comment type="caution">
    <text evidence="2">The sequence shown here is derived from an EMBL/GenBank/DDBJ whole genome shotgun (WGS) entry which is preliminary data.</text>
</comment>
<reference evidence="2 3" key="1">
    <citation type="journal article" date="2013" name="Stand. Genomic Sci.">
        <title>Genomic Encyclopedia of Type Strains, Phase I: The one thousand microbial genomes (KMG-I) project.</title>
        <authorList>
            <person name="Kyrpides N.C."/>
            <person name="Woyke T."/>
            <person name="Eisen J.A."/>
            <person name="Garrity G."/>
            <person name="Lilburn T.G."/>
            <person name="Beck B.J."/>
            <person name="Whitman W.B."/>
            <person name="Hugenholtz P."/>
            <person name="Klenk H.P."/>
        </authorList>
    </citation>
    <scope>NUCLEOTIDE SEQUENCE [LARGE SCALE GENOMIC DNA]</scope>
    <source>
        <strain evidence="2 3">DSM 13484</strain>
    </source>
</reference>
<sequence length="333" mass="38886">MEQLRLPQIYCPFPASISRFVDEVNAHNIYWVQQFDLAPSPPLFAAYRKARFPWFVSRIYHTASYLELCIACDFCTWLFLVDDILEKTADDQAGHAQAVTEMLHVLQHNKVPLFSEYVNLAAALKDIWERLQAICPPAWQRRFIGNMKTLFDATAWEARNRSLGQLPSIAEYISMRPFTSAMYPCIDLIEMVEQTWLPDEVLQQDLVQKLVLICIEAVCWVNDLVSFEKEQRENEPHNMVLLLREEHHLSPFDAIREVTEVCNESIRHFMFLEKKLLSSAKGGQAYLQHYIMGLRSWIRGNLDWCIFDTERYGLKLARQEEGGLVFSKLFLEE</sequence>
<keyword evidence="1" id="KW-0479">Metal-binding</keyword>
<dbReference type="EMBL" id="VLLG01000003">
    <property type="protein sequence ID" value="TWI88078.1"/>
    <property type="molecule type" value="Genomic_DNA"/>
</dbReference>
<dbReference type="PANTHER" id="PTHR35201:SF4">
    <property type="entry name" value="BETA-PINACENE SYNTHASE-RELATED"/>
    <property type="match status" value="1"/>
</dbReference>
<dbReference type="GO" id="GO:0046872">
    <property type="term" value="F:metal ion binding"/>
    <property type="evidence" value="ECO:0007669"/>
    <property type="project" value="UniProtKB-KW"/>
</dbReference>
<keyword evidence="1" id="KW-0460">Magnesium</keyword>
<gene>
    <name evidence="2" type="ORF">LX66_2153</name>
</gene>
<dbReference type="EC" id="4.2.3.-" evidence="1"/>
<keyword evidence="3" id="KW-1185">Reference proteome</keyword>
<name>A0A562T478_CHIJA</name>
<dbReference type="RefSeq" id="WP_145712912.1">
    <property type="nucleotide sequence ID" value="NZ_BAAAFY010000001.1"/>
</dbReference>
<dbReference type="GO" id="GO:0010333">
    <property type="term" value="F:terpene synthase activity"/>
    <property type="evidence" value="ECO:0007669"/>
    <property type="project" value="InterPro"/>
</dbReference>
<evidence type="ECO:0000313" key="3">
    <source>
        <dbReference type="Proteomes" id="UP000316778"/>
    </source>
</evidence>
<evidence type="ECO:0000313" key="2">
    <source>
        <dbReference type="EMBL" id="TWI88078.1"/>
    </source>
</evidence>
<keyword evidence="1" id="KW-0456">Lyase</keyword>
<dbReference type="InterPro" id="IPR008949">
    <property type="entry name" value="Isoprenoid_synthase_dom_sf"/>
</dbReference>
<accession>A0A562T478</accession>
<dbReference type="SUPFAM" id="SSF48576">
    <property type="entry name" value="Terpenoid synthases"/>
    <property type="match status" value="1"/>
</dbReference>
<comment type="similarity">
    <text evidence="1">Belongs to the terpene synthase family.</text>
</comment>
<dbReference type="PANTHER" id="PTHR35201">
    <property type="entry name" value="TERPENE SYNTHASE"/>
    <property type="match status" value="1"/>
</dbReference>
<comment type="cofactor">
    <cofactor evidence="1">
        <name>Mg(2+)</name>
        <dbReference type="ChEBI" id="CHEBI:18420"/>
    </cofactor>
</comment>
<dbReference type="Gene3D" id="1.10.600.10">
    <property type="entry name" value="Farnesyl Diphosphate Synthase"/>
    <property type="match status" value="1"/>
</dbReference>
<dbReference type="Pfam" id="PF19086">
    <property type="entry name" value="Terpene_syn_C_2"/>
    <property type="match status" value="1"/>
</dbReference>
<dbReference type="AlphaFoldDB" id="A0A562T478"/>
<dbReference type="SFLD" id="SFLDS00005">
    <property type="entry name" value="Isoprenoid_Synthase_Type_I"/>
    <property type="match status" value="1"/>
</dbReference>
<dbReference type="OrthoDB" id="2989600at2"/>